<accession>A0AAV0YUB7</accession>
<protein>
    <submittedName>
        <fullName evidence="1">Uncharacterized protein</fullName>
    </submittedName>
</protein>
<dbReference type="EMBL" id="OX451736">
    <property type="protein sequence ID" value="CAI8588219.1"/>
    <property type="molecule type" value="Genomic_DNA"/>
</dbReference>
<keyword evidence="2" id="KW-1185">Reference proteome</keyword>
<name>A0AAV0YUB7_VICFA</name>
<dbReference type="Proteomes" id="UP001157006">
    <property type="component" value="Chromosome 1L"/>
</dbReference>
<gene>
    <name evidence="1" type="ORF">VFH_I337360</name>
</gene>
<dbReference type="SUPFAM" id="SSF49764">
    <property type="entry name" value="HSP20-like chaperones"/>
    <property type="match status" value="1"/>
</dbReference>
<dbReference type="AlphaFoldDB" id="A0AAV0YUB7"/>
<sequence length="108" mass="11751">MAATAAAALRFVPPNPNAKKTVHSFSKPNLVSSCSNYMQFSDVASEMELRLHIGGMGIISTKDISVNADDTSLDITVLRSGSPITLIQTNPLFDRIKPSETIWFVLIK</sequence>
<proteinExistence type="predicted"/>
<evidence type="ECO:0000313" key="2">
    <source>
        <dbReference type="Proteomes" id="UP001157006"/>
    </source>
</evidence>
<dbReference type="InterPro" id="IPR008978">
    <property type="entry name" value="HSP20-like_chaperone"/>
</dbReference>
<organism evidence="1 2">
    <name type="scientific">Vicia faba</name>
    <name type="common">Broad bean</name>
    <name type="synonym">Faba vulgaris</name>
    <dbReference type="NCBI Taxonomy" id="3906"/>
    <lineage>
        <taxon>Eukaryota</taxon>
        <taxon>Viridiplantae</taxon>
        <taxon>Streptophyta</taxon>
        <taxon>Embryophyta</taxon>
        <taxon>Tracheophyta</taxon>
        <taxon>Spermatophyta</taxon>
        <taxon>Magnoliopsida</taxon>
        <taxon>eudicotyledons</taxon>
        <taxon>Gunneridae</taxon>
        <taxon>Pentapetalae</taxon>
        <taxon>rosids</taxon>
        <taxon>fabids</taxon>
        <taxon>Fabales</taxon>
        <taxon>Fabaceae</taxon>
        <taxon>Papilionoideae</taxon>
        <taxon>50 kb inversion clade</taxon>
        <taxon>NPAAA clade</taxon>
        <taxon>Hologalegina</taxon>
        <taxon>IRL clade</taxon>
        <taxon>Fabeae</taxon>
        <taxon>Vicia</taxon>
    </lineage>
</organism>
<reference evidence="1 2" key="1">
    <citation type="submission" date="2023-01" db="EMBL/GenBank/DDBJ databases">
        <authorList>
            <person name="Kreplak J."/>
        </authorList>
    </citation>
    <scope>NUCLEOTIDE SEQUENCE [LARGE SCALE GENOMIC DNA]</scope>
</reference>
<evidence type="ECO:0000313" key="1">
    <source>
        <dbReference type="EMBL" id="CAI8588219.1"/>
    </source>
</evidence>